<feature type="compositionally biased region" description="Low complexity" evidence="1">
    <location>
        <begin position="69"/>
        <end position="114"/>
    </location>
</feature>
<gene>
    <name evidence="2" type="ORF">FYL31_10630</name>
</gene>
<evidence type="ECO:0000313" key="3">
    <source>
        <dbReference type="Proteomes" id="UP000324327"/>
    </source>
</evidence>
<accession>A0A5S4VV94</accession>
<comment type="caution">
    <text evidence="2">The sequence shown here is derived from an EMBL/GenBank/DDBJ whole genome shotgun (WGS) entry which is preliminary data.</text>
</comment>
<feature type="compositionally biased region" description="Acidic residues" evidence="1">
    <location>
        <begin position="37"/>
        <end position="48"/>
    </location>
</feature>
<dbReference type="EMBL" id="VSTF01000012">
    <property type="protein sequence ID" value="TYL58309.1"/>
    <property type="molecule type" value="Genomic_DNA"/>
</dbReference>
<proteinExistence type="predicted"/>
<reference evidence="2 3" key="2">
    <citation type="submission" date="2019-09" db="EMBL/GenBank/DDBJ databases">
        <title>Strain-level analysis of Eubacterium rectale using genomes from metagenomes.</title>
        <authorList>
            <person name="Karcher N."/>
            <person name="Segata N."/>
        </authorList>
    </citation>
    <scope>NUCLEOTIDE SEQUENCE [LARGE SCALE GENOMIC DNA]</scope>
    <source>
        <strain evidence="2 3">T3WBe13</strain>
    </source>
</reference>
<dbReference type="AlphaFoldDB" id="A0A5S4VV94"/>
<dbReference type="RefSeq" id="WP_147585479.1">
    <property type="nucleotide sequence ID" value="NZ_VSTF01000012.1"/>
</dbReference>
<organism evidence="2 3">
    <name type="scientific">Agathobacter rectalis</name>
    <dbReference type="NCBI Taxonomy" id="39491"/>
    <lineage>
        <taxon>Bacteria</taxon>
        <taxon>Bacillati</taxon>
        <taxon>Bacillota</taxon>
        <taxon>Clostridia</taxon>
        <taxon>Lachnospirales</taxon>
        <taxon>Lachnospiraceae</taxon>
        <taxon>Agathobacter</taxon>
    </lineage>
</organism>
<protein>
    <submittedName>
        <fullName evidence="2">Uncharacterized protein</fullName>
    </submittedName>
</protein>
<dbReference type="Proteomes" id="UP000324327">
    <property type="component" value="Unassembled WGS sequence"/>
</dbReference>
<reference evidence="2 3" key="1">
    <citation type="submission" date="2019-08" db="EMBL/GenBank/DDBJ databases">
        <authorList>
            <person name="Duncan S."/>
            <person name="Walker A."/>
        </authorList>
    </citation>
    <scope>NUCLEOTIDE SEQUENCE [LARGE SCALE GENOMIC DNA]</scope>
    <source>
        <strain evidence="2 3">T3WBe13</strain>
    </source>
</reference>
<evidence type="ECO:0000256" key="1">
    <source>
        <dbReference type="SAM" id="MobiDB-lite"/>
    </source>
</evidence>
<name>A0A5S4VV94_9FIRM</name>
<feature type="region of interest" description="Disordered" evidence="1">
    <location>
        <begin position="31"/>
        <end position="130"/>
    </location>
</feature>
<evidence type="ECO:0000313" key="2">
    <source>
        <dbReference type="EMBL" id="TYL58309.1"/>
    </source>
</evidence>
<sequence length="260" mass="29066">MDMTECVDVTEDVSDSETDILSEAVAIIEDAIATTEENTDLTEQEQVVETEKEEATSQTSSEEDMPVNPQGTEQQESSTEQSTPTPSVSEESQTQEATTQEPTTQEPTTQTPTTDEAETDDRGNPADGSPVFEITFEIPQAEYVGYDADRVARLAIDKCKAAGMISLPENLDNLLAEGKITQVEYNEYYPYDGCGYYSVFVETNLNLASTISRRRLYSEEEIADYIAGMMVLEVDPYFYIECAGVYQGTHTDFYEFRCYR</sequence>